<dbReference type="CDD" id="cd04301">
    <property type="entry name" value="NAT_SF"/>
    <property type="match status" value="1"/>
</dbReference>
<name>A0ABT0IEI2_9ACTN</name>
<proteinExistence type="predicted"/>
<protein>
    <submittedName>
        <fullName evidence="3">GNAT family N-acetyltransferase</fullName>
    </submittedName>
</protein>
<comment type="caution">
    <text evidence="3">The sequence shown here is derived from an EMBL/GenBank/DDBJ whole genome shotgun (WGS) entry which is preliminary data.</text>
</comment>
<dbReference type="PANTHER" id="PTHR43072">
    <property type="entry name" value="N-ACETYLTRANSFERASE"/>
    <property type="match status" value="1"/>
</dbReference>
<dbReference type="Gene3D" id="3.40.630.30">
    <property type="match status" value="1"/>
</dbReference>
<reference evidence="3 4" key="1">
    <citation type="submission" date="2022-04" db="EMBL/GenBank/DDBJ databases">
        <title>Streptomyces sp. nov. LCR6-01 isolated from Lichen of Dirinaria sp.</title>
        <authorList>
            <person name="Kanchanasin P."/>
            <person name="Tanasupawat S."/>
            <person name="Phongsopitanun W."/>
        </authorList>
    </citation>
    <scope>NUCLEOTIDE SEQUENCE [LARGE SCALE GENOMIC DNA]</scope>
    <source>
        <strain evidence="3 4">LCR6-01</strain>
    </source>
</reference>
<evidence type="ECO:0000313" key="4">
    <source>
        <dbReference type="Proteomes" id="UP001522868"/>
    </source>
</evidence>
<organism evidence="3 4">
    <name type="scientific">Streptomyces lichenis</name>
    <dbReference type="NCBI Taxonomy" id="2306967"/>
    <lineage>
        <taxon>Bacteria</taxon>
        <taxon>Bacillati</taxon>
        <taxon>Actinomycetota</taxon>
        <taxon>Actinomycetes</taxon>
        <taxon>Kitasatosporales</taxon>
        <taxon>Streptomycetaceae</taxon>
        <taxon>Streptomyces</taxon>
    </lineage>
</organism>
<dbReference type="RefSeq" id="WP_248635559.1">
    <property type="nucleotide sequence ID" value="NZ_JALPTH010000020.1"/>
</dbReference>
<dbReference type="EMBL" id="JALPTH010000020">
    <property type="protein sequence ID" value="MCK8679746.1"/>
    <property type="molecule type" value="Genomic_DNA"/>
</dbReference>
<sequence length="191" mass="20716">MTTPDSARPGHPPGTAPTPPTPPVPRIRRARAEDAEELSRLDRAVWSPLHAVQPEPHAPYAPFFDSAHRPADYLVAENADGTRIAGYIRLVPPTALPCNAHVRQIQGLAVADWARRRGLARALLRAACDEARRQGATRITLRVLGHNTPARSLYASEGFAVEGVLPGEFHLRGVAVDDVCMGRRLDGPEPV</sequence>
<dbReference type="Proteomes" id="UP001522868">
    <property type="component" value="Unassembled WGS sequence"/>
</dbReference>
<keyword evidence="4" id="KW-1185">Reference proteome</keyword>
<dbReference type="SUPFAM" id="SSF55729">
    <property type="entry name" value="Acyl-CoA N-acyltransferases (Nat)"/>
    <property type="match status" value="1"/>
</dbReference>
<accession>A0ABT0IEI2</accession>
<feature type="domain" description="N-acetyltransferase" evidence="2">
    <location>
        <begin position="25"/>
        <end position="186"/>
    </location>
</feature>
<feature type="compositionally biased region" description="Pro residues" evidence="1">
    <location>
        <begin position="10"/>
        <end position="25"/>
    </location>
</feature>
<feature type="region of interest" description="Disordered" evidence="1">
    <location>
        <begin position="1"/>
        <end position="26"/>
    </location>
</feature>
<evidence type="ECO:0000313" key="3">
    <source>
        <dbReference type="EMBL" id="MCK8679746.1"/>
    </source>
</evidence>
<dbReference type="InterPro" id="IPR016181">
    <property type="entry name" value="Acyl_CoA_acyltransferase"/>
</dbReference>
<gene>
    <name evidence="3" type="ORF">M1O15_20585</name>
</gene>
<dbReference type="InterPro" id="IPR000182">
    <property type="entry name" value="GNAT_dom"/>
</dbReference>
<dbReference type="PROSITE" id="PS51186">
    <property type="entry name" value="GNAT"/>
    <property type="match status" value="1"/>
</dbReference>
<evidence type="ECO:0000259" key="2">
    <source>
        <dbReference type="PROSITE" id="PS51186"/>
    </source>
</evidence>
<dbReference type="Pfam" id="PF00583">
    <property type="entry name" value="Acetyltransf_1"/>
    <property type="match status" value="1"/>
</dbReference>
<evidence type="ECO:0000256" key="1">
    <source>
        <dbReference type="SAM" id="MobiDB-lite"/>
    </source>
</evidence>